<evidence type="ECO:0000313" key="3">
    <source>
        <dbReference type="EMBL" id="GAA5063074.1"/>
    </source>
</evidence>
<dbReference type="InterPro" id="IPR020613">
    <property type="entry name" value="Thiolase_CS"/>
</dbReference>
<evidence type="ECO:0000313" key="4">
    <source>
        <dbReference type="Proteomes" id="UP001501729"/>
    </source>
</evidence>
<keyword evidence="1" id="KW-0414">Isoprene biosynthesis</keyword>
<dbReference type="InterPro" id="IPR016039">
    <property type="entry name" value="Thiolase-like"/>
</dbReference>
<evidence type="ECO:0000259" key="2">
    <source>
        <dbReference type="Pfam" id="PF02803"/>
    </source>
</evidence>
<protein>
    <recommendedName>
        <fullName evidence="2">Thiolase C-terminal domain-containing protein</fullName>
    </recommendedName>
</protein>
<dbReference type="PANTHER" id="PTHR43853">
    <property type="entry name" value="3-KETOACYL-COA THIOLASE, PEROXISOMAL"/>
    <property type="match status" value="1"/>
</dbReference>
<gene>
    <name evidence="3" type="ORF">GCM10025751_51160</name>
</gene>
<proteinExistence type="predicted"/>
<evidence type="ECO:0000256" key="1">
    <source>
        <dbReference type="ARBA" id="ARBA00023229"/>
    </source>
</evidence>
<feature type="domain" description="Thiolase C-terminal" evidence="2">
    <location>
        <begin position="7"/>
        <end position="74"/>
    </location>
</feature>
<reference evidence="3 4" key="1">
    <citation type="journal article" date="2019" name="Int. J. Syst. Evol. Microbiol.">
        <title>The Global Catalogue of Microorganisms (GCM) 10K type strain sequencing project: providing services to taxonomists for standard genome sequencing and annotation.</title>
        <authorList>
            <consortium name="The Broad Institute Genomics Platform"/>
            <consortium name="The Broad Institute Genome Sequencing Center for Infectious Disease"/>
            <person name="Wu L."/>
            <person name="Ma J."/>
        </authorList>
    </citation>
    <scope>NUCLEOTIDE SEQUENCE [LARGE SCALE GENOMIC DNA]</scope>
    <source>
        <strain evidence="3 4">JCM 17504</strain>
    </source>
</reference>
<dbReference type="GO" id="GO:0010124">
    <property type="term" value="P:phenylacetate catabolic process"/>
    <property type="evidence" value="ECO:0007669"/>
    <property type="project" value="TreeGrafter"/>
</dbReference>
<dbReference type="Gene3D" id="3.40.47.10">
    <property type="match status" value="1"/>
</dbReference>
<dbReference type="GO" id="GO:0003988">
    <property type="term" value="F:acetyl-CoA C-acyltransferase activity"/>
    <property type="evidence" value="ECO:0007669"/>
    <property type="project" value="TreeGrafter"/>
</dbReference>
<dbReference type="AlphaFoldDB" id="A0AAV3UQ68"/>
<dbReference type="SUPFAM" id="SSF53901">
    <property type="entry name" value="Thiolase-like"/>
    <property type="match status" value="1"/>
</dbReference>
<dbReference type="Pfam" id="PF02803">
    <property type="entry name" value="Thiolase_C"/>
    <property type="match status" value="1"/>
</dbReference>
<dbReference type="GO" id="GO:0008299">
    <property type="term" value="P:isoprenoid biosynthetic process"/>
    <property type="evidence" value="ECO:0007669"/>
    <property type="project" value="UniProtKB-KW"/>
</dbReference>
<dbReference type="EMBL" id="BAABKX010000024">
    <property type="protein sequence ID" value="GAA5063074.1"/>
    <property type="molecule type" value="Genomic_DNA"/>
</dbReference>
<dbReference type="PROSITE" id="PS00737">
    <property type="entry name" value="THIOLASE_2"/>
    <property type="match status" value="1"/>
</dbReference>
<dbReference type="GO" id="GO:0006635">
    <property type="term" value="P:fatty acid beta-oxidation"/>
    <property type="evidence" value="ECO:0007669"/>
    <property type="project" value="TreeGrafter"/>
</dbReference>
<sequence length="77" mass="8119">MGLCQTKTLYCQRELGVDDDAFNVNGGAIAIGHPLGASGARLPVTLVHEMQRRGVDRGLATECVGYGQGVAIEFTRG</sequence>
<dbReference type="InterPro" id="IPR050215">
    <property type="entry name" value="Thiolase-like_sf_Thiolase"/>
</dbReference>
<dbReference type="PANTHER" id="PTHR43853:SF2">
    <property type="entry name" value="3-OXOADIPYL-COA_3-OXO-5,6-DEHYDROSUBERYL-COA THIOLASE"/>
    <property type="match status" value="1"/>
</dbReference>
<dbReference type="Proteomes" id="UP001501729">
    <property type="component" value="Unassembled WGS sequence"/>
</dbReference>
<dbReference type="InterPro" id="IPR020617">
    <property type="entry name" value="Thiolase_C"/>
</dbReference>
<name>A0AAV3UQ68_9EURY</name>
<accession>A0AAV3UQ68</accession>
<comment type="caution">
    <text evidence="3">The sequence shown here is derived from an EMBL/GenBank/DDBJ whole genome shotgun (WGS) entry which is preliminary data.</text>
</comment>
<organism evidence="3 4">
    <name type="scientific">Haladaptatus pallidirubidus</name>
    <dbReference type="NCBI Taxonomy" id="1008152"/>
    <lineage>
        <taxon>Archaea</taxon>
        <taxon>Methanobacteriati</taxon>
        <taxon>Methanobacteriota</taxon>
        <taxon>Stenosarchaea group</taxon>
        <taxon>Halobacteria</taxon>
        <taxon>Halobacteriales</taxon>
        <taxon>Haladaptataceae</taxon>
        <taxon>Haladaptatus</taxon>
    </lineage>
</organism>
<keyword evidence="4" id="KW-1185">Reference proteome</keyword>